<dbReference type="Proteomes" id="UP001597221">
    <property type="component" value="Unassembled WGS sequence"/>
</dbReference>
<proteinExistence type="predicted"/>
<name>A0ABW4HMJ2_9BACI</name>
<organism evidence="1 2">
    <name type="scientific">Oceanobacillus luteolus</name>
    <dbReference type="NCBI Taxonomy" id="1274358"/>
    <lineage>
        <taxon>Bacteria</taxon>
        <taxon>Bacillati</taxon>
        <taxon>Bacillota</taxon>
        <taxon>Bacilli</taxon>
        <taxon>Bacillales</taxon>
        <taxon>Bacillaceae</taxon>
        <taxon>Oceanobacillus</taxon>
    </lineage>
</organism>
<keyword evidence="2" id="KW-1185">Reference proteome</keyword>
<dbReference type="EMBL" id="JBHUDE010000005">
    <property type="protein sequence ID" value="MFD1606342.1"/>
    <property type="molecule type" value="Genomic_DNA"/>
</dbReference>
<accession>A0ABW4HMJ2</accession>
<protein>
    <submittedName>
        <fullName evidence="1">Uncharacterized protein</fullName>
    </submittedName>
</protein>
<reference evidence="2" key="1">
    <citation type="journal article" date="2019" name="Int. J. Syst. Evol. Microbiol.">
        <title>The Global Catalogue of Microorganisms (GCM) 10K type strain sequencing project: providing services to taxonomists for standard genome sequencing and annotation.</title>
        <authorList>
            <consortium name="The Broad Institute Genomics Platform"/>
            <consortium name="The Broad Institute Genome Sequencing Center for Infectious Disease"/>
            <person name="Wu L."/>
            <person name="Ma J."/>
        </authorList>
    </citation>
    <scope>NUCLEOTIDE SEQUENCE [LARGE SCALE GENOMIC DNA]</scope>
    <source>
        <strain evidence="2">CGMCC 1.12376</strain>
    </source>
</reference>
<evidence type="ECO:0000313" key="2">
    <source>
        <dbReference type="Proteomes" id="UP001597221"/>
    </source>
</evidence>
<comment type="caution">
    <text evidence="1">The sequence shown here is derived from an EMBL/GenBank/DDBJ whole genome shotgun (WGS) entry which is preliminary data.</text>
</comment>
<sequence length="53" mass="5779">MNGGLECGAEVIFPYGVKVNCIGKITVVYFPGWAGNKSLRENNCGLLSRMGWK</sequence>
<gene>
    <name evidence="1" type="ORF">ACFSBH_01480</name>
</gene>
<evidence type="ECO:0000313" key="1">
    <source>
        <dbReference type="EMBL" id="MFD1606342.1"/>
    </source>
</evidence>